<evidence type="ECO:0000256" key="4">
    <source>
        <dbReference type="SAM" id="MobiDB-lite"/>
    </source>
</evidence>
<dbReference type="CDD" id="cd00077">
    <property type="entry name" value="HDc"/>
    <property type="match status" value="1"/>
</dbReference>
<dbReference type="PROSITE" id="PS00126">
    <property type="entry name" value="PDEASE_I_1"/>
    <property type="match status" value="1"/>
</dbReference>
<accession>A0A0C3HC02</accession>
<sequence length="961" mass="104528">MDYEACNVVYVDRAAPEEKLVRREDLISSALTSGPLDHVGDGPLVPARAVLNDNMQVLLGTFNEVYICTTGKSCVSKLSELNQASIGDLIPTLVLIDIPYDDLVDGPSGEDRPPSPSSRLQVDNLYNEPDIGNAYGLKLLQCITAEIQYQSLSKLVVPIAVVSTSGPSDVAISQPQIDRILEAPPSTSPSAPSSQKPTGLGGPLDQARAIQLLDAGAVDVLTSPIVLERLPTLGINAYRAHRDASKDQRALLDIKRGRKRSWVGVDDQKPYAYLREAMVSGLMDRICTLGVHDEPPNPIRIAVAVDRQRKIEETVGTWAFSAHEFTDDELLHAALIMLQHALSIPELEKWRLSTESLTGFLVACRSAYNAFVPYHNFRHVVDVLQATFRFLVELGRLPRYPLAGPGSELDPSPIAALIRPFDALTLLITAIGHDVGHPGVNNAFLVSLNAPLAQLYNDRSVLESFHCAAYSQILRRHWPAAFQDSEMRQLMINSILATDMGLHFEYMKRLGWMQEKLHDGGGNTDGWNGRLLEDQRTLACSLLIKCADISNVARKFEIARQWTMILTDEFSRQASMEQDLGIPSALYAAPVREIVELGKSQIGFMNMFAIPLFQGVTDVMPAMQFTVNELHRNISTWEAKIQEEQAKARHDSDDSILTDGVFSPRTMSLATSSAASHRKTNTTPSTARSSNDSEIRIKALLNKSPFSPPNGALDESAESGNPPAPPGLSRTSPTDSNPSPSDMTPDISQRSSRPSQLQLDHQLASPLANEINDSQKPENKESLTSFGVSESRSTIDPLINSHLGQTANGITQYYQQSYDITDGSNSAGTGSASQATSATTNNMPFSPTSRGTSIRSDASLEKSQTPTPAGTLAGPTTPATGSSTSTPVNGSPGDTSARNEHSEGRNALLGTVRNLRKKPSRFRVNSLNFWKKNKGDSPPVPGEVRGDKLALGNEDEAHHWS</sequence>
<dbReference type="STRING" id="913774.A0A0C3HC02"/>
<feature type="region of interest" description="Disordered" evidence="4">
    <location>
        <begin position="668"/>
        <end position="791"/>
    </location>
</feature>
<dbReference type="GO" id="GO:0007165">
    <property type="term" value="P:signal transduction"/>
    <property type="evidence" value="ECO:0007669"/>
    <property type="project" value="InterPro"/>
</dbReference>
<comment type="similarity">
    <text evidence="3">Belongs to the cyclic nucleotide phosphodiesterase family.</text>
</comment>
<feature type="region of interest" description="Disordered" evidence="4">
    <location>
        <begin position="181"/>
        <end position="203"/>
    </location>
</feature>
<evidence type="ECO:0000256" key="1">
    <source>
        <dbReference type="ARBA" id="ARBA00022723"/>
    </source>
</evidence>
<feature type="region of interest" description="Disordered" evidence="4">
    <location>
        <begin position="824"/>
        <end position="961"/>
    </location>
</feature>
<evidence type="ECO:0000313" key="6">
    <source>
        <dbReference type="EMBL" id="KIN05826.1"/>
    </source>
</evidence>
<dbReference type="OrthoDB" id="546632at2759"/>
<reference evidence="7" key="2">
    <citation type="submission" date="2015-01" db="EMBL/GenBank/DDBJ databases">
        <title>Evolutionary Origins and Diversification of the Mycorrhizal Mutualists.</title>
        <authorList>
            <consortium name="DOE Joint Genome Institute"/>
            <consortium name="Mycorrhizal Genomics Consortium"/>
            <person name="Kohler A."/>
            <person name="Kuo A."/>
            <person name="Nagy L.G."/>
            <person name="Floudas D."/>
            <person name="Copeland A."/>
            <person name="Barry K.W."/>
            <person name="Cichocki N."/>
            <person name="Veneault-Fourrey C."/>
            <person name="LaButti K."/>
            <person name="Lindquist E.A."/>
            <person name="Lipzen A."/>
            <person name="Lundell T."/>
            <person name="Morin E."/>
            <person name="Murat C."/>
            <person name="Riley R."/>
            <person name="Ohm R."/>
            <person name="Sun H."/>
            <person name="Tunlid A."/>
            <person name="Henrissat B."/>
            <person name="Grigoriev I.V."/>
            <person name="Hibbett D.S."/>
            <person name="Martin F."/>
        </authorList>
    </citation>
    <scope>NUCLEOTIDE SEQUENCE [LARGE SCALE GENOMIC DNA]</scope>
    <source>
        <strain evidence="7">Zn</strain>
    </source>
</reference>
<feature type="compositionally biased region" description="Low complexity" evidence="4">
    <location>
        <begin position="183"/>
        <end position="198"/>
    </location>
</feature>
<proteinExistence type="inferred from homology"/>
<feature type="compositionally biased region" description="Low complexity" evidence="4">
    <location>
        <begin position="865"/>
        <end position="887"/>
    </location>
</feature>
<gene>
    <name evidence="6" type="ORF">OIDMADRAFT_154356</name>
</gene>
<dbReference type="InterPro" id="IPR036971">
    <property type="entry name" value="PDEase_catalytic_dom_sf"/>
</dbReference>
<dbReference type="SUPFAM" id="SSF109604">
    <property type="entry name" value="HD-domain/PDEase-like"/>
    <property type="match status" value="1"/>
</dbReference>
<comment type="cofactor">
    <cofactor evidence="3">
        <name>a divalent metal cation</name>
        <dbReference type="ChEBI" id="CHEBI:60240"/>
    </cofactor>
    <text evidence="3">Binds 2 divalent metal cations per subunit. Site 1 may preferentially bind zinc ions, while site 2 has a preference for magnesium and/or manganese ions.</text>
</comment>
<dbReference type="GO" id="GO:0046872">
    <property type="term" value="F:metal ion binding"/>
    <property type="evidence" value="ECO:0007669"/>
    <property type="project" value="UniProtKB-KW"/>
</dbReference>
<reference evidence="6 7" key="1">
    <citation type="submission" date="2014-04" db="EMBL/GenBank/DDBJ databases">
        <authorList>
            <consortium name="DOE Joint Genome Institute"/>
            <person name="Kuo A."/>
            <person name="Martino E."/>
            <person name="Perotto S."/>
            <person name="Kohler A."/>
            <person name="Nagy L.G."/>
            <person name="Floudas D."/>
            <person name="Copeland A."/>
            <person name="Barry K.W."/>
            <person name="Cichocki N."/>
            <person name="Veneault-Fourrey C."/>
            <person name="LaButti K."/>
            <person name="Lindquist E.A."/>
            <person name="Lipzen A."/>
            <person name="Lundell T."/>
            <person name="Morin E."/>
            <person name="Murat C."/>
            <person name="Sun H."/>
            <person name="Tunlid A."/>
            <person name="Henrissat B."/>
            <person name="Grigoriev I.V."/>
            <person name="Hibbett D.S."/>
            <person name="Martin F."/>
            <person name="Nordberg H.P."/>
            <person name="Cantor M.N."/>
            <person name="Hua S.X."/>
        </authorList>
    </citation>
    <scope>NUCLEOTIDE SEQUENCE [LARGE SCALE GENOMIC DNA]</scope>
    <source>
        <strain evidence="6 7">Zn</strain>
    </source>
</reference>
<dbReference type="PANTHER" id="PTHR11347">
    <property type="entry name" value="CYCLIC NUCLEOTIDE PHOSPHODIESTERASE"/>
    <property type="match status" value="1"/>
</dbReference>
<dbReference type="InterPro" id="IPR003607">
    <property type="entry name" value="HD/PDEase_dom"/>
</dbReference>
<feature type="compositionally biased region" description="Polar residues" evidence="4">
    <location>
        <begin position="668"/>
        <end position="690"/>
    </location>
</feature>
<keyword evidence="7" id="KW-1185">Reference proteome</keyword>
<feature type="domain" description="PDEase" evidence="5">
    <location>
        <begin position="291"/>
        <end position="644"/>
    </location>
</feature>
<evidence type="ECO:0000259" key="5">
    <source>
        <dbReference type="PROSITE" id="PS51845"/>
    </source>
</evidence>
<dbReference type="PROSITE" id="PS51845">
    <property type="entry name" value="PDEASE_I_2"/>
    <property type="match status" value="1"/>
</dbReference>
<feature type="compositionally biased region" description="Polar residues" evidence="4">
    <location>
        <begin position="782"/>
        <end position="791"/>
    </location>
</feature>
<keyword evidence="2 3" id="KW-0378">Hydrolase</keyword>
<evidence type="ECO:0000256" key="2">
    <source>
        <dbReference type="ARBA" id="ARBA00022801"/>
    </source>
</evidence>
<dbReference type="EMBL" id="KN832871">
    <property type="protein sequence ID" value="KIN05826.1"/>
    <property type="molecule type" value="Genomic_DNA"/>
</dbReference>
<dbReference type="Pfam" id="PF00233">
    <property type="entry name" value="PDEase_I"/>
    <property type="match status" value="1"/>
</dbReference>
<keyword evidence="1 3" id="KW-0479">Metal-binding</keyword>
<dbReference type="InterPro" id="IPR023174">
    <property type="entry name" value="PDEase_CS"/>
</dbReference>
<organism evidence="6 7">
    <name type="scientific">Oidiodendron maius (strain Zn)</name>
    <dbReference type="NCBI Taxonomy" id="913774"/>
    <lineage>
        <taxon>Eukaryota</taxon>
        <taxon>Fungi</taxon>
        <taxon>Dikarya</taxon>
        <taxon>Ascomycota</taxon>
        <taxon>Pezizomycotina</taxon>
        <taxon>Leotiomycetes</taxon>
        <taxon>Leotiomycetes incertae sedis</taxon>
        <taxon>Myxotrichaceae</taxon>
        <taxon>Oidiodendron</taxon>
    </lineage>
</organism>
<feature type="compositionally biased region" description="Low complexity" evidence="4">
    <location>
        <begin position="731"/>
        <end position="759"/>
    </location>
</feature>
<dbReference type="InParanoid" id="A0A0C3HC02"/>
<dbReference type="InterPro" id="IPR002073">
    <property type="entry name" value="PDEase_catalytic_dom"/>
</dbReference>
<dbReference type="HOGENOM" id="CLU_010668_1_0_1"/>
<dbReference type="Proteomes" id="UP000054321">
    <property type="component" value="Unassembled WGS sequence"/>
</dbReference>
<evidence type="ECO:0000313" key="7">
    <source>
        <dbReference type="Proteomes" id="UP000054321"/>
    </source>
</evidence>
<protein>
    <recommendedName>
        <fullName evidence="3">Phosphodiesterase</fullName>
        <ecNumber evidence="3">3.1.4.-</ecNumber>
    </recommendedName>
</protein>
<feature type="region of interest" description="Disordered" evidence="4">
    <location>
        <begin position="104"/>
        <end position="123"/>
    </location>
</feature>
<feature type="compositionally biased region" description="Low complexity" evidence="4">
    <location>
        <begin position="824"/>
        <end position="842"/>
    </location>
</feature>
<evidence type="ECO:0000256" key="3">
    <source>
        <dbReference type="RuleBase" id="RU363067"/>
    </source>
</evidence>
<dbReference type="Gene3D" id="1.10.1300.10">
    <property type="entry name" value="3'5'-cyclic nucleotide phosphodiesterase, catalytic domain"/>
    <property type="match status" value="1"/>
</dbReference>
<dbReference type="GO" id="GO:0004114">
    <property type="term" value="F:3',5'-cyclic-nucleotide phosphodiesterase activity"/>
    <property type="evidence" value="ECO:0007669"/>
    <property type="project" value="InterPro"/>
</dbReference>
<dbReference type="EC" id="3.1.4.-" evidence="3"/>
<name>A0A0C3HC02_OIDMZ</name>
<feature type="compositionally biased region" description="Polar residues" evidence="4">
    <location>
        <begin position="843"/>
        <end position="864"/>
    </location>
</feature>
<dbReference type="SMART" id="SM00471">
    <property type="entry name" value="HDc"/>
    <property type="match status" value="1"/>
</dbReference>
<dbReference type="AlphaFoldDB" id="A0A0C3HC02"/>